<dbReference type="AlphaFoldDB" id="A0AAV0XZU5"/>
<gene>
    <name evidence="2" type="ORF">MEUPH1_LOCUS27800</name>
</gene>
<dbReference type="InterPro" id="IPR005135">
    <property type="entry name" value="Endo/exonuclease/phosphatase"/>
</dbReference>
<feature type="domain" description="Endonuclease/exonuclease/phosphatase" evidence="1">
    <location>
        <begin position="89"/>
        <end position="173"/>
    </location>
</feature>
<name>A0AAV0XZU5_9HEMI</name>
<dbReference type="EMBL" id="CARXXK010001164">
    <property type="protein sequence ID" value="CAI6374150.1"/>
    <property type="molecule type" value="Genomic_DNA"/>
</dbReference>
<comment type="caution">
    <text evidence="2">The sequence shown here is derived from an EMBL/GenBank/DDBJ whole genome shotgun (WGS) entry which is preliminary data.</text>
</comment>
<protein>
    <recommendedName>
        <fullName evidence="1">Endonuclease/exonuclease/phosphatase domain-containing protein</fullName>
    </recommendedName>
</protein>
<organism evidence="2 3">
    <name type="scientific">Macrosiphum euphorbiae</name>
    <name type="common">potato aphid</name>
    <dbReference type="NCBI Taxonomy" id="13131"/>
    <lineage>
        <taxon>Eukaryota</taxon>
        <taxon>Metazoa</taxon>
        <taxon>Ecdysozoa</taxon>
        <taxon>Arthropoda</taxon>
        <taxon>Hexapoda</taxon>
        <taxon>Insecta</taxon>
        <taxon>Pterygota</taxon>
        <taxon>Neoptera</taxon>
        <taxon>Paraneoptera</taxon>
        <taxon>Hemiptera</taxon>
        <taxon>Sternorrhyncha</taxon>
        <taxon>Aphidomorpha</taxon>
        <taxon>Aphidoidea</taxon>
        <taxon>Aphididae</taxon>
        <taxon>Macrosiphini</taxon>
        <taxon>Macrosiphum</taxon>
    </lineage>
</organism>
<evidence type="ECO:0000259" key="1">
    <source>
        <dbReference type="Pfam" id="PF14529"/>
    </source>
</evidence>
<reference evidence="2 3" key="1">
    <citation type="submission" date="2023-01" db="EMBL/GenBank/DDBJ databases">
        <authorList>
            <person name="Whitehead M."/>
        </authorList>
    </citation>
    <scope>NUCLEOTIDE SEQUENCE [LARGE SCALE GENOMIC DNA]</scope>
</reference>
<dbReference type="Gene3D" id="3.60.10.10">
    <property type="entry name" value="Endonuclease/exonuclease/phosphatase"/>
    <property type="match status" value="1"/>
</dbReference>
<sequence>MSEAKGIGVIQINLNNSWTAQQLLLQTMAERGSRVAVLSEYNRPMGDSDHWAESLDRKCAVFAPNSSDVTLAEQGAGVGFVWVWLDDVLLYSCYCTPNCSIQEYDLFLGGLEPSIAHQQRAPVNLVVAGDFNSHSPEWGSARLNTRGSMLSDFATSLGLTVCNVGSRPTFSRVNAA</sequence>
<dbReference type="Proteomes" id="UP001160148">
    <property type="component" value="Unassembled WGS sequence"/>
</dbReference>
<dbReference type="GO" id="GO:0003824">
    <property type="term" value="F:catalytic activity"/>
    <property type="evidence" value="ECO:0007669"/>
    <property type="project" value="InterPro"/>
</dbReference>
<evidence type="ECO:0000313" key="2">
    <source>
        <dbReference type="EMBL" id="CAI6374150.1"/>
    </source>
</evidence>
<accession>A0AAV0XZU5</accession>
<keyword evidence="3" id="KW-1185">Reference proteome</keyword>
<dbReference type="Pfam" id="PF14529">
    <property type="entry name" value="Exo_endo_phos_2"/>
    <property type="match status" value="1"/>
</dbReference>
<proteinExistence type="predicted"/>
<evidence type="ECO:0000313" key="3">
    <source>
        <dbReference type="Proteomes" id="UP001160148"/>
    </source>
</evidence>
<dbReference type="InterPro" id="IPR036691">
    <property type="entry name" value="Endo/exonu/phosph_ase_sf"/>
</dbReference>
<dbReference type="SUPFAM" id="SSF56219">
    <property type="entry name" value="DNase I-like"/>
    <property type="match status" value="1"/>
</dbReference>